<evidence type="ECO:0000313" key="2">
    <source>
        <dbReference type="Proteomes" id="UP000055045"/>
    </source>
</evidence>
<proteinExistence type="predicted"/>
<evidence type="ECO:0000313" key="1">
    <source>
        <dbReference type="EMBL" id="KUM57609.1"/>
    </source>
</evidence>
<comment type="caution">
    <text evidence="1">The sequence shown here is derived from an EMBL/GenBank/DDBJ whole genome shotgun (WGS) entry which is preliminary data.</text>
</comment>
<name>A0A101MBN3_PENFR</name>
<reference evidence="1 2" key="1">
    <citation type="submission" date="2015-10" db="EMBL/GenBank/DDBJ databases">
        <title>Genome sequencing of Penicillium freii.</title>
        <authorList>
            <person name="Nguyen H.D."/>
            <person name="Visagie C.M."/>
            <person name="Seifert K.A."/>
        </authorList>
    </citation>
    <scope>NUCLEOTIDE SEQUENCE [LARGE SCALE GENOMIC DNA]</scope>
    <source>
        <strain evidence="1 2">DAOM 242723</strain>
    </source>
</reference>
<protein>
    <submittedName>
        <fullName evidence="1">Uncharacterized protein</fullName>
    </submittedName>
</protein>
<dbReference type="EMBL" id="LLXE01000350">
    <property type="protein sequence ID" value="KUM57609.1"/>
    <property type="molecule type" value="Genomic_DNA"/>
</dbReference>
<organism evidence="1 2">
    <name type="scientific">Penicillium freii</name>
    <dbReference type="NCBI Taxonomy" id="48697"/>
    <lineage>
        <taxon>Eukaryota</taxon>
        <taxon>Fungi</taxon>
        <taxon>Dikarya</taxon>
        <taxon>Ascomycota</taxon>
        <taxon>Pezizomycotina</taxon>
        <taxon>Eurotiomycetes</taxon>
        <taxon>Eurotiomycetidae</taxon>
        <taxon>Eurotiales</taxon>
        <taxon>Aspergillaceae</taxon>
        <taxon>Penicillium</taxon>
    </lineage>
</organism>
<gene>
    <name evidence="1" type="ORF">ACN42_g9576</name>
</gene>
<dbReference type="Proteomes" id="UP000055045">
    <property type="component" value="Unassembled WGS sequence"/>
</dbReference>
<accession>A0A101MBN3</accession>
<dbReference type="AlphaFoldDB" id="A0A101MBN3"/>
<keyword evidence="2" id="KW-1185">Reference proteome</keyword>
<sequence>MPSLSTTSSLHLIRREDDVASLVSVGVSSARNLSVGMWAVESWEDSVVVWNELEPIGWRVRDIVMGDRVKNGLKYGQITLNLRIVHFTSLNWRYFFDHLT</sequence>